<protein>
    <submittedName>
        <fullName evidence="2">Metallo-dependent phosphatase-like protein</fullName>
    </submittedName>
</protein>
<dbReference type="PANTHER" id="PTHR12905:SF0">
    <property type="entry name" value="CALCINEURIN-LIKE PHOSPHOESTERASE DOMAIN-CONTAINING PROTEIN"/>
    <property type="match status" value="1"/>
</dbReference>
<dbReference type="Proteomes" id="UP001150217">
    <property type="component" value="Unassembled WGS sequence"/>
</dbReference>
<sequence length="273" mass="30848">MVQPTICGQSARVYLEYNHATDIPAREAGWTRFVCLSDTHSGTHWDNGGRMPRGDVLLHAGDLSSWGTVRKLQKTVDWLGNLEGYATKIFIGGNHDLWLDNQCEEMNLFDDEEREAMLKTCQRLMAKPRLKQLGLTYLEFEEIRIRELGVAKEWRVFGSPASPRHSSGAFQYGTKEAREINSRIPADTEILLTHTPPYKTLDKTRKGIHAGCKSLEKRLTSEDLRHCRLHVFGHIHEAAGAEIIEAGQGRVERVAVNAAMIHRGKPIVVDLRN</sequence>
<dbReference type="Gene3D" id="3.60.21.10">
    <property type="match status" value="1"/>
</dbReference>
<comment type="caution">
    <text evidence="2">The sequence shown here is derived from an EMBL/GenBank/DDBJ whole genome shotgun (WGS) entry which is preliminary data.</text>
</comment>
<dbReference type="InterPro" id="IPR004843">
    <property type="entry name" value="Calcineurin-like_PHP"/>
</dbReference>
<gene>
    <name evidence="2" type="ORF">C8R41DRAFT_806015</name>
</gene>
<evidence type="ECO:0000313" key="3">
    <source>
        <dbReference type="Proteomes" id="UP001150217"/>
    </source>
</evidence>
<dbReference type="SUPFAM" id="SSF56300">
    <property type="entry name" value="Metallo-dependent phosphatases"/>
    <property type="match status" value="1"/>
</dbReference>
<evidence type="ECO:0000259" key="1">
    <source>
        <dbReference type="Pfam" id="PF00149"/>
    </source>
</evidence>
<feature type="domain" description="Calcineurin-like phosphoesterase" evidence="1">
    <location>
        <begin position="32"/>
        <end position="237"/>
    </location>
</feature>
<evidence type="ECO:0000313" key="2">
    <source>
        <dbReference type="EMBL" id="KAJ4501832.1"/>
    </source>
</evidence>
<dbReference type="InterPro" id="IPR051693">
    <property type="entry name" value="UPF0046_metallophosphoest"/>
</dbReference>
<name>A0ABQ8VZL5_9AGAR</name>
<dbReference type="CDD" id="cd07379">
    <property type="entry name" value="MPP_239FB"/>
    <property type="match status" value="1"/>
</dbReference>
<dbReference type="PANTHER" id="PTHR12905">
    <property type="entry name" value="METALLOPHOSPHOESTERASE"/>
    <property type="match status" value="1"/>
</dbReference>
<proteinExistence type="predicted"/>
<organism evidence="2 3">
    <name type="scientific">Lentinula lateritia</name>
    <dbReference type="NCBI Taxonomy" id="40482"/>
    <lineage>
        <taxon>Eukaryota</taxon>
        <taxon>Fungi</taxon>
        <taxon>Dikarya</taxon>
        <taxon>Basidiomycota</taxon>
        <taxon>Agaricomycotina</taxon>
        <taxon>Agaricomycetes</taxon>
        <taxon>Agaricomycetidae</taxon>
        <taxon>Agaricales</taxon>
        <taxon>Marasmiineae</taxon>
        <taxon>Omphalotaceae</taxon>
        <taxon>Lentinula</taxon>
    </lineage>
</organism>
<keyword evidence="3" id="KW-1185">Reference proteome</keyword>
<dbReference type="InterPro" id="IPR029052">
    <property type="entry name" value="Metallo-depent_PP-like"/>
</dbReference>
<reference evidence="2" key="1">
    <citation type="submission" date="2022-08" db="EMBL/GenBank/DDBJ databases">
        <title>A Global Phylogenomic Analysis of the Shiitake Genus Lentinula.</title>
        <authorList>
            <consortium name="DOE Joint Genome Institute"/>
            <person name="Sierra-Patev S."/>
            <person name="Min B."/>
            <person name="Naranjo-Ortiz M."/>
            <person name="Looney B."/>
            <person name="Konkel Z."/>
            <person name="Slot J.C."/>
            <person name="Sakamoto Y."/>
            <person name="Steenwyk J.L."/>
            <person name="Rokas A."/>
            <person name="Carro J."/>
            <person name="Camarero S."/>
            <person name="Ferreira P."/>
            <person name="Molpeceres G."/>
            <person name="Ruiz-Duenas F.J."/>
            <person name="Serrano A."/>
            <person name="Henrissat B."/>
            <person name="Drula E."/>
            <person name="Hughes K.W."/>
            <person name="Mata J.L."/>
            <person name="Ishikawa N.K."/>
            <person name="Vargas-Isla R."/>
            <person name="Ushijima S."/>
            <person name="Smith C.A."/>
            <person name="Ahrendt S."/>
            <person name="Andreopoulos W."/>
            <person name="He G."/>
            <person name="Labutti K."/>
            <person name="Lipzen A."/>
            <person name="Ng V."/>
            <person name="Riley R."/>
            <person name="Sandor L."/>
            <person name="Barry K."/>
            <person name="Martinez A.T."/>
            <person name="Xiao Y."/>
            <person name="Gibbons J.G."/>
            <person name="Terashima K."/>
            <person name="Grigoriev I.V."/>
            <person name="Hibbett D.S."/>
        </authorList>
    </citation>
    <scope>NUCLEOTIDE SEQUENCE</scope>
    <source>
        <strain evidence="2">RHP3577 ss4</strain>
    </source>
</reference>
<accession>A0ABQ8VZL5</accession>
<dbReference type="EMBL" id="JANVFT010000001">
    <property type="protein sequence ID" value="KAJ4501832.1"/>
    <property type="molecule type" value="Genomic_DNA"/>
</dbReference>
<dbReference type="Pfam" id="PF00149">
    <property type="entry name" value="Metallophos"/>
    <property type="match status" value="1"/>
</dbReference>